<evidence type="ECO:0000313" key="4">
    <source>
        <dbReference type="Proteomes" id="UP000238392"/>
    </source>
</evidence>
<dbReference type="InterPro" id="IPR009839">
    <property type="entry name" value="SseB_N"/>
</dbReference>
<proteinExistence type="predicted"/>
<comment type="caution">
    <text evidence="3">The sequence shown here is derived from an EMBL/GenBank/DDBJ whole genome shotgun (WGS) entry which is preliminary data.</text>
</comment>
<organism evidence="3 4">
    <name type="scientific">Donghicola tyrosinivorans</name>
    <dbReference type="NCBI Taxonomy" id="1652492"/>
    <lineage>
        <taxon>Bacteria</taxon>
        <taxon>Pseudomonadati</taxon>
        <taxon>Pseudomonadota</taxon>
        <taxon>Alphaproteobacteria</taxon>
        <taxon>Rhodobacterales</taxon>
        <taxon>Roseobacteraceae</taxon>
        <taxon>Donghicola</taxon>
    </lineage>
</organism>
<evidence type="ECO:0000256" key="1">
    <source>
        <dbReference type="SAM" id="MobiDB-lite"/>
    </source>
</evidence>
<sequence length="265" mass="28203">MTQMTPDTPLDHAHAAMEAAPEDSAARLRFYDVLSGSEVYLLLEEEPEGDTIKPRLFPVEDQTFALVFDTEARLAHFAEGEAPYAALSGRVLAQMLDGQGIGLGVNLTVAPSEMLLPPDAVSWLTETLSSAPDETEARIEEVQPPRGLPENLLVSLDARLASAAGLAKFAYLVAVKYEGGAQGHMLGVVDPVPGAEPAIARAVHAALTFSGIEAGMIDVAFFRPSDPVSAQLAKVGLRFDLPEPEKREIPGSAPGMDPTKPPKLR</sequence>
<dbReference type="Pfam" id="PF07179">
    <property type="entry name" value="SseB"/>
    <property type="match status" value="1"/>
</dbReference>
<dbReference type="Proteomes" id="UP000238392">
    <property type="component" value="Unassembled WGS sequence"/>
</dbReference>
<reference evidence="3 4" key="1">
    <citation type="submission" date="2018-03" db="EMBL/GenBank/DDBJ databases">
        <title>Genomic Encyclopedia of Archaeal and Bacterial Type Strains, Phase II (KMG-II): from individual species to whole genera.</title>
        <authorList>
            <person name="Goeker M."/>
        </authorList>
    </citation>
    <scope>NUCLEOTIDE SEQUENCE [LARGE SCALE GENOMIC DNA]</scope>
    <source>
        <strain evidence="3 4">DSM 100212</strain>
    </source>
</reference>
<protein>
    <submittedName>
        <fullName evidence="3">Type III secretion system (T3SS) SseB-like protein</fullName>
    </submittedName>
</protein>
<keyword evidence="4" id="KW-1185">Reference proteome</keyword>
<evidence type="ECO:0000259" key="2">
    <source>
        <dbReference type="Pfam" id="PF07179"/>
    </source>
</evidence>
<name>A0A2T0X0B1_9RHOB</name>
<accession>A0A2T0X0B1</accession>
<gene>
    <name evidence="3" type="ORF">CLV74_102272</name>
</gene>
<feature type="domain" description="SseB protein N-terminal" evidence="2">
    <location>
        <begin position="15"/>
        <end position="123"/>
    </location>
</feature>
<feature type="region of interest" description="Disordered" evidence="1">
    <location>
        <begin position="243"/>
        <end position="265"/>
    </location>
</feature>
<evidence type="ECO:0000313" key="3">
    <source>
        <dbReference type="EMBL" id="PRY92357.1"/>
    </source>
</evidence>
<dbReference type="EMBL" id="PVTQ01000002">
    <property type="protein sequence ID" value="PRY92357.1"/>
    <property type="molecule type" value="Genomic_DNA"/>
</dbReference>
<dbReference type="AlphaFoldDB" id="A0A2T0X0B1"/>